<keyword evidence="1" id="KW-0479">Metal-binding</keyword>
<dbReference type="InterPro" id="IPR013087">
    <property type="entry name" value="Znf_C2H2_type"/>
</dbReference>
<keyword evidence="2" id="KW-0677">Repeat</keyword>
<dbReference type="PANTHER" id="PTHR24379:SF121">
    <property type="entry name" value="C2H2-TYPE DOMAIN-CONTAINING PROTEIN"/>
    <property type="match status" value="1"/>
</dbReference>
<feature type="domain" description="C2H2-type" evidence="6">
    <location>
        <begin position="82"/>
        <end position="111"/>
    </location>
</feature>
<dbReference type="Proteomes" id="UP000193689">
    <property type="component" value="Unassembled WGS sequence"/>
</dbReference>
<feature type="domain" description="C2H2-type" evidence="6">
    <location>
        <begin position="29"/>
        <end position="53"/>
    </location>
</feature>
<evidence type="ECO:0000256" key="1">
    <source>
        <dbReference type="ARBA" id="ARBA00022723"/>
    </source>
</evidence>
<dbReference type="Pfam" id="PF00096">
    <property type="entry name" value="zf-C2H2"/>
    <property type="match status" value="1"/>
</dbReference>
<comment type="caution">
    <text evidence="7">The sequence shown here is derived from an EMBL/GenBank/DDBJ whole genome shotgun (WGS) entry which is preliminary data.</text>
</comment>
<dbReference type="GO" id="GO:0008270">
    <property type="term" value="F:zinc ion binding"/>
    <property type="evidence" value="ECO:0007669"/>
    <property type="project" value="UniProtKB-KW"/>
</dbReference>
<reference evidence="7 8" key="1">
    <citation type="submission" date="2016-07" db="EMBL/GenBank/DDBJ databases">
        <title>Pervasive Adenine N6-methylation of Active Genes in Fungi.</title>
        <authorList>
            <consortium name="DOE Joint Genome Institute"/>
            <person name="Mondo S.J."/>
            <person name="Dannebaum R.O."/>
            <person name="Kuo R.C."/>
            <person name="Labutti K."/>
            <person name="Haridas S."/>
            <person name="Kuo A."/>
            <person name="Salamov A."/>
            <person name="Ahrendt S.R."/>
            <person name="Lipzen A."/>
            <person name="Sullivan W."/>
            <person name="Andreopoulos W.B."/>
            <person name="Clum A."/>
            <person name="Lindquist E."/>
            <person name="Daum C."/>
            <person name="Ramamoorthy G.K."/>
            <person name="Gryganskyi A."/>
            <person name="Culley D."/>
            <person name="Magnuson J.K."/>
            <person name="James T.Y."/>
            <person name="O'Malley M.A."/>
            <person name="Stajich J.E."/>
            <person name="Spatafora J.W."/>
            <person name="Visel A."/>
            <person name="Grigoriev I.V."/>
        </authorList>
    </citation>
    <scope>NUCLEOTIDE SEQUENCE [LARGE SCALE GENOMIC DNA]</scope>
    <source>
        <strain evidence="7 8">CBS 129021</strain>
    </source>
</reference>
<gene>
    <name evidence="7" type="ORF">BCR38DRAFT_354970</name>
</gene>
<keyword evidence="4" id="KW-0862">Zinc</keyword>
<evidence type="ECO:0000259" key="6">
    <source>
        <dbReference type="PROSITE" id="PS50157"/>
    </source>
</evidence>
<feature type="domain" description="C2H2-type" evidence="6">
    <location>
        <begin position="184"/>
        <end position="208"/>
    </location>
</feature>
<dbReference type="STRING" id="1141098.A0A1Y2DDQ2"/>
<dbReference type="RefSeq" id="XP_040710586.1">
    <property type="nucleotide sequence ID" value="XM_040856918.1"/>
</dbReference>
<accession>A0A1Y2DDQ2</accession>
<keyword evidence="8" id="KW-1185">Reference proteome</keyword>
<dbReference type="AlphaFoldDB" id="A0A1Y2DDQ2"/>
<evidence type="ECO:0000256" key="5">
    <source>
        <dbReference type="PROSITE-ProRule" id="PRU00042"/>
    </source>
</evidence>
<dbReference type="GeneID" id="63773130"/>
<proteinExistence type="predicted"/>
<dbReference type="InParanoid" id="A0A1Y2DDQ2"/>
<dbReference type="InterPro" id="IPR022755">
    <property type="entry name" value="Znf_C2H2_jaz"/>
</dbReference>
<dbReference type="PROSITE" id="PS50157">
    <property type="entry name" value="ZINC_FINGER_C2H2_2"/>
    <property type="match status" value="3"/>
</dbReference>
<dbReference type="SUPFAM" id="SSF57667">
    <property type="entry name" value="beta-beta-alpha zinc fingers"/>
    <property type="match status" value="2"/>
</dbReference>
<protein>
    <recommendedName>
        <fullName evidence="6">C2H2-type domain-containing protein</fullName>
    </recommendedName>
</protein>
<dbReference type="Gene3D" id="3.30.160.60">
    <property type="entry name" value="Classic Zinc Finger"/>
    <property type="match status" value="2"/>
</dbReference>
<evidence type="ECO:0000313" key="7">
    <source>
        <dbReference type="EMBL" id="ORY57234.1"/>
    </source>
</evidence>
<dbReference type="PANTHER" id="PTHR24379">
    <property type="entry name" value="KRAB AND ZINC FINGER DOMAIN-CONTAINING"/>
    <property type="match status" value="1"/>
</dbReference>
<dbReference type="EMBL" id="MCFJ01000020">
    <property type="protein sequence ID" value="ORY57234.1"/>
    <property type="molecule type" value="Genomic_DNA"/>
</dbReference>
<evidence type="ECO:0000256" key="2">
    <source>
        <dbReference type="ARBA" id="ARBA00022737"/>
    </source>
</evidence>
<dbReference type="SMART" id="SM00355">
    <property type="entry name" value="ZnF_C2H2"/>
    <property type="match status" value="6"/>
</dbReference>
<dbReference type="Pfam" id="PF12874">
    <property type="entry name" value="zf-met"/>
    <property type="match status" value="1"/>
</dbReference>
<evidence type="ECO:0000313" key="8">
    <source>
        <dbReference type="Proteomes" id="UP000193689"/>
    </source>
</evidence>
<dbReference type="InterPro" id="IPR036236">
    <property type="entry name" value="Znf_C2H2_sf"/>
</dbReference>
<evidence type="ECO:0000256" key="3">
    <source>
        <dbReference type="ARBA" id="ARBA00022771"/>
    </source>
</evidence>
<organism evidence="7 8">
    <name type="scientific">Pseudomassariella vexata</name>
    <dbReference type="NCBI Taxonomy" id="1141098"/>
    <lineage>
        <taxon>Eukaryota</taxon>
        <taxon>Fungi</taxon>
        <taxon>Dikarya</taxon>
        <taxon>Ascomycota</taxon>
        <taxon>Pezizomycotina</taxon>
        <taxon>Sordariomycetes</taxon>
        <taxon>Xylariomycetidae</taxon>
        <taxon>Amphisphaeriales</taxon>
        <taxon>Pseudomassariaceae</taxon>
        <taxon>Pseudomassariella</taxon>
    </lineage>
</organism>
<sequence length="265" mass="31028">MCGTCDRWFYSFHSRQQHLHALNHSIPEFECDTCEKFFRTKRAVEQHMDDTGHWDYTYKCRCCHETFRDEKDRLDHEVEYHRYCADCDRFFKNANDVRMHLNSRTHRGTNINCPFCKSSYATATGLCHHLENGGCPNAPFLNRDEVYKLVRSKDPNGVISKKLIGWHGSPSYEAHGNTWNGRGYECYFCHRVFSSLTGLNQHLNSPVHQQALYHCPNRNRCGKEFTSLAGVMNHFESESCGYARFDTVQRKVEEFVRGDRLITFG</sequence>
<dbReference type="Pfam" id="PF12171">
    <property type="entry name" value="zf-C2H2_jaz"/>
    <property type="match status" value="1"/>
</dbReference>
<keyword evidence="3 5" id="KW-0863">Zinc-finger</keyword>
<evidence type="ECO:0000256" key="4">
    <source>
        <dbReference type="ARBA" id="ARBA00022833"/>
    </source>
</evidence>
<dbReference type="OrthoDB" id="6077919at2759"/>
<name>A0A1Y2DDQ2_9PEZI</name>
<dbReference type="PROSITE" id="PS00028">
    <property type="entry name" value="ZINC_FINGER_C2H2_1"/>
    <property type="match status" value="3"/>
</dbReference>